<organism evidence="7 8">
    <name type="scientific">Nonomuraea salmonea</name>
    <dbReference type="NCBI Taxonomy" id="46181"/>
    <lineage>
        <taxon>Bacteria</taxon>
        <taxon>Bacillati</taxon>
        <taxon>Actinomycetota</taxon>
        <taxon>Actinomycetes</taxon>
        <taxon>Streptosporangiales</taxon>
        <taxon>Streptosporangiaceae</taxon>
        <taxon>Nonomuraea</taxon>
    </lineage>
</organism>
<feature type="domain" description="Rad50/SbcC-type AAA" evidence="6">
    <location>
        <begin position="5"/>
        <end position="198"/>
    </location>
</feature>
<dbReference type="PANTHER" id="PTHR32114:SF2">
    <property type="entry name" value="ABC TRANSPORTER ABCH.3"/>
    <property type="match status" value="1"/>
</dbReference>
<evidence type="ECO:0000313" key="8">
    <source>
        <dbReference type="Proteomes" id="UP001589568"/>
    </source>
</evidence>
<keyword evidence="4" id="KW-0175">Coiled coil</keyword>
<feature type="region of interest" description="Disordered" evidence="5">
    <location>
        <begin position="466"/>
        <end position="510"/>
    </location>
</feature>
<evidence type="ECO:0000313" key="7">
    <source>
        <dbReference type="EMBL" id="MFB9475976.1"/>
    </source>
</evidence>
<evidence type="ECO:0000256" key="2">
    <source>
        <dbReference type="ARBA" id="ARBA00011322"/>
    </source>
</evidence>
<dbReference type="EMBL" id="JBHMCF010000046">
    <property type="protein sequence ID" value="MFB9475976.1"/>
    <property type="molecule type" value="Genomic_DNA"/>
</dbReference>
<evidence type="ECO:0000256" key="4">
    <source>
        <dbReference type="SAM" id="Coils"/>
    </source>
</evidence>
<dbReference type="Pfam" id="PF13476">
    <property type="entry name" value="AAA_23"/>
    <property type="match status" value="1"/>
</dbReference>
<feature type="compositionally biased region" description="Basic and acidic residues" evidence="5">
    <location>
        <begin position="466"/>
        <end position="476"/>
    </location>
</feature>
<dbReference type="PANTHER" id="PTHR32114">
    <property type="entry name" value="ABC TRANSPORTER ABCH.3"/>
    <property type="match status" value="1"/>
</dbReference>
<gene>
    <name evidence="7" type="ORF">ACFFR3_41335</name>
</gene>
<feature type="coiled-coil region" evidence="4">
    <location>
        <begin position="674"/>
        <end position="711"/>
    </location>
</feature>
<feature type="coiled-coil region" evidence="4">
    <location>
        <begin position="247"/>
        <end position="274"/>
    </location>
</feature>
<comment type="caution">
    <text evidence="7">The sequence shown here is derived from an EMBL/GenBank/DDBJ whole genome shotgun (WGS) entry which is preliminary data.</text>
</comment>
<dbReference type="SUPFAM" id="SSF52540">
    <property type="entry name" value="P-loop containing nucleoside triphosphate hydrolases"/>
    <property type="match status" value="1"/>
</dbReference>
<evidence type="ECO:0000256" key="3">
    <source>
        <dbReference type="ARBA" id="ARBA00013368"/>
    </source>
</evidence>
<reference evidence="7 8" key="1">
    <citation type="submission" date="2024-09" db="EMBL/GenBank/DDBJ databases">
        <authorList>
            <person name="Sun Q."/>
            <person name="Mori K."/>
        </authorList>
    </citation>
    <scope>NUCLEOTIDE SEQUENCE [LARGE SCALE GENOMIC DNA]</scope>
    <source>
        <strain evidence="7 8">JCM 3324</strain>
    </source>
</reference>
<evidence type="ECO:0000256" key="5">
    <source>
        <dbReference type="SAM" id="MobiDB-lite"/>
    </source>
</evidence>
<dbReference type="Pfam" id="PF13558">
    <property type="entry name" value="SbcC_Walker_B"/>
    <property type="match status" value="1"/>
</dbReference>
<proteinExistence type="inferred from homology"/>
<dbReference type="RefSeq" id="WP_364380157.1">
    <property type="nucleotide sequence ID" value="NZ_JBHMCF010000046.1"/>
</dbReference>
<sequence>MRPLRLHLDDFGSFREPATVDFSGVDYFVLVGPTGAGKSTLIDAICFALYGTVPRWGKENVIAHALAPSAVSAKVALVFESAGRRLAVVRALRRDAKGKVHTAEARLDELDPSVPASAELEDLLAAVVRPVAEGAAVTGEVQRVTGLEYRFFTQCVVLPQGRFAEFLHAQPRERQDLLVQLLDADVYERVRQRAVQEEQAAAQAAGFARERLARLADADEPAERAAAGRLAALHALDARIRTDLEGLRGHDEELRRLAGERDALRDRLAALTALALPADVPTLASGARAAAGEVAVLTGAVTAAEAAEQRAEDELAAHDDPAVLLERLQALDTYERLLADLDAAQSQAVKTRAALEPLAARSRTLDAAATEAEQARDRLRDAHAGAGLARRLVVGDPCPTCLQPVTSLPHHPATADLHAAEKHLRTARREADQAGRAHTEALTELRHLDRTVDDLTARATTLRKELSRVLQEDEAGRPGNDAGARPGTAAEAPGERAGDGQHEARPASVVEPFDGRVEREWIATWRGELEGRVAAGREAERRAAGARRAAREARAELSKARKRADELAGRTERLWRDIEAARDTVVPLGAPPLDRADLHHAWTALLAWRDEAEGRERAALESQEARIAETGRQARALWTSVVAQLTEHEVAVPERPAALGEAVSAAVAQAQAWLDRVKENRAAARELRERAEKEEERARVAKELAQCLRADAFERWLCTEALDLLVTAASETLRELSDGQYELALGARNEIEVIDHAEAGMRRNARTLSGGETFQAALALALALSDQVAGLSATAARSLDSLFLDEGFGSLDPATLDTVATTLERLAAGRDRMVGVVTHVPALADRIPVRFEVGRDAKGSHLSRTTA</sequence>
<keyword evidence="8" id="KW-1185">Reference proteome</keyword>
<accession>A0ABV5P091</accession>
<dbReference type="InterPro" id="IPR027417">
    <property type="entry name" value="P-loop_NTPase"/>
</dbReference>
<comment type="subunit">
    <text evidence="2">Heterodimer of SbcC and SbcD.</text>
</comment>
<evidence type="ECO:0000259" key="6">
    <source>
        <dbReference type="Pfam" id="PF13476"/>
    </source>
</evidence>
<protein>
    <recommendedName>
        <fullName evidence="3">Nuclease SbcCD subunit C</fullName>
    </recommendedName>
</protein>
<feature type="coiled-coil region" evidence="4">
    <location>
        <begin position="536"/>
        <end position="570"/>
    </location>
</feature>
<feature type="compositionally biased region" description="Basic and acidic residues" evidence="5">
    <location>
        <begin position="493"/>
        <end position="505"/>
    </location>
</feature>
<dbReference type="Gene3D" id="3.40.50.300">
    <property type="entry name" value="P-loop containing nucleotide triphosphate hydrolases"/>
    <property type="match status" value="2"/>
</dbReference>
<comment type="similarity">
    <text evidence="1">Belongs to the SMC family. SbcC subfamily.</text>
</comment>
<dbReference type="InterPro" id="IPR038729">
    <property type="entry name" value="Rad50/SbcC_AAA"/>
</dbReference>
<name>A0ABV5P091_9ACTN</name>
<dbReference type="Proteomes" id="UP001589568">
    <property type="component" value="Unassembled WGS sequence"/>
</dbReference>
<evidence type="ECO:0000256" key="1">
    <source>
        <dbReference type="ARBA" id="ARBA00006930"/>
    </source>
</evidence>